<dbReference type="Gene3D" id="2.170.120.40">
    <property type="entry name" value="YbbR-like domain"/>
    <property type="match status" value="2"/>
</dbReference>
<name>A0A9J6QR72_9FIRM</name>
<dbReference type="PANTHER" id="PTHR37804:SF1">
    <property type="entry name" value="CDAA REGULATORY PROTEIN CDAR"/>
    <property type="match status" value="1"/>
</dbReference>
<protein>
    <submittedName>
        <fullName evidence="1">CdaR family protein</fullName>
    </submittedName>
</protein>
<dbReference type="InterPro" id="IPR053154">
    <property type="entry name" value="c-di-AMP_regulator"/>
</dbReference>
<accession>A0A9J6QR72</accession>
<sequence length="400" mass="43182">MLKNNTILKILSLLIAIFLWFYVMGEINPTTSQTFENIPVELLNVDTLDQRDLAIQGGANFSVDVVVEGKRADLNSLDKEKIKATADVFGYEEGENYVPVSVQLPDNVSLGQIKTPKIKVILEELVSVYKQISVKFTGKTPSGTEPGNVSVSPTEIEVKGAKSVVNSVKAVQAEVKASEITDDEQSFSAVPVAVDGNHEPVYDVSLSAESVEVQATLFYTKTVPLKVEIKGAVPSSYEMTDLSVPDEISIRGPKSAVEDITSVTADPVNISKVKASTTLKIHPNLPQGVELADESKGIGVKIKIKGLSTKTITLSTKNSEIKNVEDGFNAYINTAEVKATVTGSEEMLKDLEASDFKLEVDLKGLKAGNHTVAVKVTSDKEFNSLKINPEKVEITINGQN</sequence>
<dbReference type="Pfam" id="PF07949">
    <property type="entry name" value="YbbR"/>
    <property type="match status" value="4"/>
</dbReference>
<reference evidence="1" key="1">
    <citation type="submission" date="2022-09" db="EMBL/GenBank/DDBJ databases">
        <title>Culturomic study of gut microbiota in children with autism spectrum disorder.</title>
        <authorList>
            <person name="Efimov B.A."/>
            <person name="Chaplin A.V."/>
            <person name="Sokolova S.R."/>
            <person name="Pikina A.P."/>
            <person name="Korzhanova M."/>
            <person name="Belova V."/>
            <person name="Korostin D."/>
        </authorList>
    </citation>
    <scope>NUCLEOTIDE SEQUENCE</scope>
    <source>
        <strain evidence="1">ASD5510</strain>
    </source>
</reference>
<dbReference type="AlphaFoldDB" id="A0A9J6QR72"/>
<evidence type="ECO:0000313" key="1">
    <source>
        <dbReference type="EMBL" id="MCU7379792.1"/>
    </source>
</evidence>
<organism evidence="1 2">
    <name type="scientific">Hominibacterium faecale</name>
    <dbReference type="NCBI Taxonomy" id="2839743"/>
    <lineage>
        <taxon>Bacteria</taxon>
        <taxon>Bacillati</taxon>
        <taxon>Bacillota</taxon>
        <taxon>Clostridia</taxon>
        <taxon>Peptostreptococcales</taxon>
        <taxon>Anaerovoracaceae</taxon>
        <taxon>Hominibacterium</taxon>
    </lineage>
</organism>
<dbReference type="EMBL" id="JAOSHN010000006">
    <property type="protein sequence ID" value="MCU7379792.1"/>
    <property type="molecule type" value="Genomic_DNA"/>
</dbReference>
<dbReference type="RefSeq" id="WP_253020873.1">
    <property type="nucleotide sequence ID" value="NZ_JAOSHN010000006.1"/>
</dbReference>
<dbReference type="Proteomes" id="UP001065549">
    <property type="component" value="Unassembled WGS sequence"/>
</dbReference>
<keyword evidence="2" id="KW-1185">Reference proteome</keyword>
<dbReference type="PANTHER" id="PTHR37804">
    <property type="entry name" value="CDAA REGULATORY PROTEIN CDAR"/>
    <property type="match status" value="1"/>
</dbReference>
<dbReference type="InterPro" id="IPR012505">
    <property type="entry name" value="YbbR"/>
</dbReference>
<evidence type="ECO:0000313" key="2">
    <source>
        <dbReference type="Proteomes" id="UP001065549"/>
    </source>
</evidence>
<dbReference type="Gene3D" id="2.170.120.30">
    <property type="match status" value="2"/>
</dbReference>
<proteinExistence type="predicted"/>
<comment type="caution">
    <text evidence="1">The sequence shown here is derived from an EMBL/GenBank/DDBJ whole genome shotgun (WGS) entry which is preliminary data.</text>
</comment>
<gene>
    <name evidence="1" type="ORF">OBO34_15715</name>
</gene>